<dbReference type="Pfam" id="PF26113">
    <property type="entry name" value="GH16_XgeA"/>
    <property type="match status" value="1"/>
</dbReference>
<dbReference type="AlphaFoldDB" id="A0A8H6FRM1"/>
<evidence type="ECO:0000313" key="2">
    <source>
        <dbReference type="EMBL" id="KAF6233427.1"/>
    </source>
</evidence>
<protein>
    <submittedName>
        <fullName evidence="2">Uncharacterized protein</fullName>
    </submittedName>
</protein>
<comment type="caution">
    <text evidence="2">The sequence shown here is derived from an EMBL/GenBank/DDBJ whole genome shotgun (WGS) entry which is preliminary data.</text>
</comment>
<evidence type="ECO:0000313" key="3">
    <source>
        <dbReference type="Proteomes" id="UP000578531"/>
    </source>
</evidence>
<keyword evidence="3" id="KW-1185">Reference proteome</keyword>
<proteinExistence type="predicted"/>
<accession>A0A8H6FRM1</accession>
<dbReference type="OrthoDB" id="192832at2759"/>
<dbReference type="Proteomes" id="UP000578531">
    <property type="component" value="Unassembled WGS sequence"/>
</dbReference>
<feature type="region of interest" description="Disordered" evidence="1">
    <location>
        <begin position="10"/>
        <end position="38"/>
    </location>
</feature>
<sequence>MPRQISLLCPGLSLSPSRDTKHTFTRRQSALQPSDGVYKSDITAPDDLREAHQKAAALVAPVENVVNNDKENDPTNGYVNYLDASDAQAANLAGVVDDVVTIRSDSSNIASGRGRDSVRVTSRNQ</sequence>
<gene>
    <name evidence="2" type="ORF">HO173_008359</name>
</gene>
<name>A0A8H6FRM1_9LECA</name>
<dbReference type="EMBL" id="JACCJC010000038">
    <property type="protein sequence ID" value="KAF6233427.1"/>
    <property type="molecule type" value="Genomic_DNA"/>
</dbReference>
<dbReference type="GeneID" id="59290015"/>
<reference evidence="2 3" key="1">
    <citation type="journal article" date="2020" name="Genomics">
        <title>Complete, high-quality genomes from long-read metagenomic sequencing of two wolf lichen thalli reveals enigmatic genome architecture.</title>
        <authorList>
            <person name="McKenzie S.K."/>
            <person name="Walston R.F."/>
            <person name="Allen J.L."/>
        </authorList>
    </citation>
    <scope>NUCLEOTIDE SEQUENCE [LARGE SCALE GENOMIC DNA]</scope>
    <source>
        <strain evidence="2">WasteWater2</strain>
    </source>
</reference>
<dbReference type="Gene3D" id="2.60.120.200">
    <property type="match status" value="1"/>
</dbReference>
<dbReference type="RefSeq" id="XP_037162845.1">
    <property type="nucleotide sequence ID" value="XM_037310259.1"/>
</dbReference>
<organism evidence="2 3">
    <name type="scientific">Letharia columbiana</name>
    <dbReference type="NCBI Taxonomy" id="112416"/>
    <lineage>
        <taxon>Eukaryota</taxon>
        <taxon>Fungi</taxon>
        <taxon>Dikarya</taxon>
        <taxon>Ascomycota</taxon>
        <taxon>Pezizomycotina</taxon>
        <taxon>Lecanoromycetes</taxon>
        <taxon>OSLEUM clade</taxon>
        <taxon>Lecanoromycetidae</taxon>
        <taxon>Lecanorales</taxon>
        <taxon>Lecanorineae</taxon>
        <taxon>Parmeliaceae</taxon>
        <taxon>Letharia</taxon>
    </lineage>
</organism>
<evidence type="ECO:0000256" key="1">
    <source>
        <dbReference type="SAM" id="MobiDB-lite"/>
    </source>
</evidence>